<comment type="catalytic activity">
    <reaction evidence="1">
        <text>gamma-L-glutamyl-hercynylcysteine S-oxide + H2O = S-(hercyn-2-yl)-L-cysteine S-oxide + L-glutamate</text>
        <dbReference type="Rhea" id="RHEA:42684"/>
        <dbReference type="ChEBI" id="CHEBI:15377"/>
        <dbReference type="ChEBI" id="CHEBI:29985"/>
        <dbReference type="ChEBI" id="CHEBI:82703"/>
        <dbReference type="ChEBI" id="CHEBI:82706"/>
        <dbReference type="EC" id="3.5.1.118"/>
    </reaction>
</comment>
<dbReference type="Proteomes" id="UP000295388">
    <property type="component" value="Unassembled WGS sequence"/>
</dbReference>
<gene>
    <name evidence="1" type="primary">egtC</name>
    <name evidence="4" type="ORF">EV643_102148</name>
</gene>
<dbReference type="EC" id="3.5.1.118" evidence="1"/>
<dbReference type="EMBL" id="SNWQ01000002">
    <property type="protein sequence ID" value="TDO52311.1"/>
    <property type="molecule type" value="Genomic_DNA"/>
</dbReference>
<accession>A0A4R6KM63</accession>
<dbReference type="UniPathway" id="UPA01014"/>
<dbReference type="InterPro" id="IPR032889">
    <property type="entry name" value="EgtC_Actinobacteria"/>
</dbReference>
<dbReference type="RefSeq" id="WP_133798752.1">
    <property type="nucleotide sequence ID" value="NZ_SNWQ01000002.1"/>
</dbReference>
<feature type="region of interest" description="Disordered" evidence="2">
    <location>
        <begin position="59"/>
        <end position="84"/>
    </location>
</feature>
<protein>
    <recommendedName>
        <fullName evidence="1">Gamma-glutamyl-hercynylcysteine sulfoxide hydrolase</fullName>
        <ecNumber evidence="1">3.5.1.118</ecNumber>
    </recommendedName>
    <alternativeName>
        <fullName evidence="1">Gamma-glutamyl hercynylcysteine S-oxide hydrolase</fullName>
    </alternativeName>
</protein>
<comment type="caution">
    <text evidence="4">The sequence shown here is derived from an EMBL/GenBank/DDBJ whole genome shotgun (WGS) entry which is preliminary data.</text>
</comment>
<keyword evidence="1" id="KW-0378">Hydrolase</keyword>
<dbReference type="GO" id="GO:0052699">
    <property type="term" value="P:ergothioneine biosynthetic process"/>
    <property type="evidence" value="ECO:0007669"/>
    <property type="project" value="UniProtKB-UniRule"/>
</dbReference>
<dbReference type="PROSITE" id="PS51278">
    <property type="entry name" value="GATASE_TYPE_2"/>
    <property type="match status" value="1"/>
</dbReference>
<comment type="function">
    <text evidence="1">Catalyzes the hydrolysis of the gamma-glutamyl amide bond of hercynyl-gamma-L-glutamyl-L-cysteine sulfoxide to produce hercynylcysteine sulfoxide, a step in the biosynthesis pathway of ergothioneine.</text>
</comment>
<reference evidence="4 5" key="1">
    <citation type="submission" date="2019-03" db="EMBL/GenBank/DDBJ databases">
        <title>Genomic Encyclopedia of Type Strains, Phase III (KMG-III): the genomes of soil and plant-associated and newly described type strains.</title>
        <authorList>
            <person name="Whitman W."/>
        </authorList>
    </citation>
    <scope>NUCLEOTIDE SEQUENCE [LARGE SCALE GENOMIC DNA]</scope>
    <source>
        <strain evidence="4 5">VKM Ac-2527</strain>
    </source>
</reference>
<proteinExistence type="inferred from homology"/>
<evidence type="ECO:0000256" key="2">
    <source>
        <dbReference type="SAM" id="MobiDB-lite"/>
    </source>
</evidence>
<dbReference type="GO" id="GO:0016811">
    <property type="term" value="F:hydrolase activity, acting on carbon-nitrogen (but not peptide) bonds, in linear amides"/>
    <property type="evidence" value="ECO:0007669"/>
    <property type="project" value="UniProtKB-UniRule"/>
</dbReference>
<dbReference type="PANTHER" id="PTHR43187">
    <property type="entry name" value="GLUTAMINE AMIDOTRANSFERASE DUG3-RELATED"/>
    <property type="match status" value="1"/>
</dbReference>
<dbReference type="CDD" id="cd01908">
    <property type="entry name" value="YafJ"/>
    <property type="match status" value="1"/>
</dbReference>
<evidence type="ECO:0000259" key="3">
    <source>
        <dbReference type="PROSITE" id="PS51278"/>
    </source>
</evidence>
<dbReference type="InterPro" id="IPR052373">
    <property type="entry name" value="Gamma-glu_amide_hydrolase"/>
</dbReference>
<evidence type="ECO:0000313" key="4">
    <source>
        <dbReference type="EMBL" id="TDO52311.1"/>
    </source>
</evidence>
<keyword evidence="5" id="KW-1185">Reference proteome</keyword>
<dbReference type="InterPro" id="IPR029055">
    <property type="entry name" value="Ntn_hydrolases_N"/>
</dbReference>
<evidence type="ECO:0000256" key="1">
    <source>
        <dbReference type="HAMAP-Rule" id="MF_02036"/>
    </source>
</evidence>
<sequence>MCRHLAYLGPPVSLASLVLDPPHSLYEQSWAPWDMRGGGSVNADGFGLGWYAEPEQPDALKQPGAAEQPGVREQSGSGGDERSPVRYRRSVPIWADESLPALARSVRSGAVLAALRNGTVGMPLDESAVAPFAHDQWFFSHNGLIAGWPNSVEKLAETLPVADLLTLDAPLDSALLWALIRDRLAAGTPAAEATAAVVLEVAAAAPESRLNVLLTDGEQLVATTWTHSLWVRQTADSVTVSSEPFARDDPAWQEVPDKSLLTATSTTCAITPLAAPHMEGRE</sequence>
<organism evidence="4 5">
    <name type="scientific">Kribbella caucasensis</name>
    <dbReference type="NCBI Taxonomy" id="2512215"/>
    <lineage>
        <taxon>Bacteria</taxon>
        <taxon>Bacillati</taxon>
        <taxon>Actinomycetota</taxon>
        <taxon>Actinomycetes</taxon>
        <taxon>Propionibacteriales</taxon>
        <taxon>Kribbellaceae</taxon>
        <taxon>Kribbella</taxon>
    </lineage>
</organism>
<keyword evidence="1 4" id="KW-0315">Glutamine amidotransferase</keyword>
<dbReference type="Gene3D" id="3.60.20.10">
    <property type="entry name" value="Glutamine Phosphoribosylpyrophosphate, subunit 1, domain 1"/>
    <property type="match status" value="1"/>
</dbReference>
<evidence type="ECO:0000313" key="5">
    <source>
        <dbReference type="Proteomes" id="UP000295388"/>
    </source>
</evidence>
<dbReference type="SUPFAM" id="SSF56235">
    <property type="entry name" value="N-terminal nucleophile aminohydrolases (Ntn hydrolases)"/>
    <property type="match status" value="1"/>
</dbReference>
<feature type="domain" description="Glutamine amidotransferase type-2" evidence="3">
    <location>
        <begin position="2"/>
        <end position="282"/>
    </location>
</feature>
<dbReference type="AlphaFoldDB" id="A0A4R6KM63"/>
<dbReference type="HAMAP" id="MF_02036">
    <property type="entry name" value="EgtC"/>
    <property type="match status" value="1"/>
</dbReference>
<name>A0A4R6KM63_9ACTN</name>
<dbReference type="InterPro" id="IPR017932">
    <property type="entry name" value="GATase_2_dom"/>
</dbReference>
<comment type="pathway">
    <text evidence="1">Amino-acid biosynthesis; ergothioneine biosynthesis.</text>
</comment>
<dbReference type="GO" id="GO:0016740">
    <property type="term" value="F:transferase activity"/>
    <property type="evidence" value="ECO:0007669"/>
    <property type="project" value="UniProtKB-KW"/>
</dbReference>
<dbReference type="OrthoDB" id="9804310at2"/>
<keyword evidence="4" id="KW-0808">Transferase</keyword>
<dbReference type="PANTHER" id="PTHR43187:SF2">
    <property type="entry name" value="GAMMA-GLUTAMYL-HERCYNYLCYSTEINE SULFOXIDE HYDROLASE"/>
    <property type="match status" value="1"/>
</dbReference>